<dbReference type="KEGG" id="nve:5509989"/>
<evidence type="ECO:0000259" key="1">
    <source>
        <dbReference type="PROSITE" id="PS50053"/>
    </source>
</evidence>
<dbReference type="eggNOG" id="KOG0001">
    <property type="taxonomic scope" value="Eukaryota"/>
</dbReference>
<name>A7SCZ9_NEMVE</name>
<proteinExistence type="predicted"/>
<dbReference type="InterPro" id="IPR029071">
    <property type="entry name" value="Ubiquitin-like_domsf"/>
</dbReference>
<dbReference type="InterPro" id="IPR019956">
    <property type="entry name" value="Ubiquitin_dom"/>
</dbReference>
<dbReference type="Proteomes" id="UP000001593">
    <property type="component" value="Unassembled WGS sequence"/>
</dbReference>
<feature type="domain" description="Ubiquitin-like" evidence="1">
    <location>
        <begin position="1"/>
        <end position="76"/>
    </location>
</feature>
<gene>
    <name evidence="2" type="ORF">NEMVEDRAFT_v1g169128</name>
</gene>
<dbReference type="InParanoid" id="A7SCZ9"/>
<dbReference type="InterPro" id="IPR000626">
    <property type="entry name" value="Ubiquitin-like_dom"/>
</dbReference>
<dbReference type="Gene3D" id="3.10.20.90">
    <property type="entry name" value="Phosphatidylinositol 3-kinase Catalytic Subunit, Chain A, domain 1"/>
    <property type="match status" value="1"/>
</dbReference>
<reference evidence="2" key="1">
    <citation type="journal article" date="2007" name="Science">
        <title>Sea anemone genome reveals ancestral eumetazoan gene repertoire and genomic organization.</title>
        <authorList>
            <person name="Putnam N.H."/>
            <person name="Srivastava M."/>
            <person name="Hellsten U."/>
            <person name="Dirks B."/>
            <person name="Chapman J."/>
            <person name="Salamov A."/>
            <person name="Terry A."/>
            <person name="Shapiro H."/>
            <person name="Lindquist E."/>
            <person name="Kapitonov V.V."/>
            <person name="Jurka J."/>
            <person name="Genikhovich G."/>
            <person name="Grigoriev I.V."/>
            <person name="Lucas S.M."/>
            <person name="Steele R.E."/>
            <person name="Finnerty J.R."/>
            <person name="Technau U."/>
            <person name="Martindale M.Q."/>
            <person name="Rokhsar D.S."/>
        </authorList>
    </citation>
    <scope>NUCLEOTIDE SEQUENCE [LARGE SCALE GENOMIC DNA]</scope>
    <source>
        <strain evidence="2">CH2 x CH6</strain>
    </source>
</reference>
<dbReference type="SMART" id="SM00213">
    <property type="entry name" value="UBQ"/>
    <property type="match status" value="1"/>
</dbReference>
<dbReference type="AlphaFoldDB" id="A7SCZ9"/>
<keyword evidence="3" id="KW-1185">Reference proteome</keyword>
<evidence type="ECO:0000313" key="2">
    <source>
        <dbReference type="EMBL" id="EDO38425.1"/>
    </source>
</evidence>
<dbReference type="PANTHER" id="PTHR46728">
    <property type="entry name" value="AN1-TYPE ZINC FINGER PROTEIN 4"/>
    <property type="match status" value="1"/>
</dbReference>
<accession>A7SCZ9</accession>
<sequence>MDLYIQTLTGTAFELRVSPFETIMSVKAKIQRLEGIPISQQHLIWRTTELEDDYCLHDYNICDGATLKLVLAMRGGPINTRRIPMEDPTLREMAEYMEANRDEIWDKLPKDNRQVTLLVFRDGDQLNFFRVVDRGDGTLTPLSDSLSGASMYNLYDEEEEENQTPISKEAMQENSVTMNKMKLLRSRMHTQKPGVKVWLQPWALE</sequence>
<dbReference type="CDD" id="cd01802">
    <property type="entry name" value="Ubl_ZFAND4"/>
    <property type="match status" value="1"/>
</dbReference>
<dbReference type="STRING" id="45351.A7SCZ9"/>
<dbReference type="OrthoDB" id="756206at2759"/>
<dbReference type="PROSITE" id="PS50053">
    <property type="entry name" value="UBIQUITIN_2"/>
    <property type="match status" value="1"/>
</dbReference>
<dbReference type="OMA" id="VMELFIE"/>
<dbReference type="Pfam" id="PF00240">
    <property type="entry name" value="ubiquitin"/>
    <property type="match status" value="1"/>
</dbReference>
<dbReference type="EMBL" id="DS469626">
    <property type="protein sequence ID" value="EDO38425.1"/>
    <property type="molecule type" value="Genomic_DNA"/>
</dbReference>
<evidence type="ECO:0000313" key="3">
    <source>
        <dbReference type="Proteomes" id="UP000001593"/>
    </source>
</evidence>
<organism evidence="2 3">
    <name type="scientific">Nematostella vectensis</name>
    <name type="common">Starlet sea anemone</name>
    <dbReference type="NCBI Taxonomy" id="45351"/>
    <lineage>
        <taxon>Eukaryota</taxon>
        <taxon>Metazoa</taxon>
        <taxon>Cnidaria</taxon>
        <taxon>Anthozoa</taxon>
        <taxon>Hexacorallia</taxon>
        <taxon>Actiniaria</taxon>
        <taxon>Edwardsiidae</taxon>
        <taxon>Nematostella</taxon>
    </lineage>
</organism>
<dbReference type="SUPFAM" id="SSF54236">
    <property type="entry name" value="Ubiquitin-like"/>
    <property type="match status" value="1"/>
</dbReference>
<dbReference type="HOGENOM" id="CLU_094058_0_0_1"/>
<dbReference type="InterPro" id="IPR053061">
    <property type="entry name" value="AN1-type_zinc_finger"/>
</dbReference>
<dbReference type="PRINTS" id="PR00348">
    <property type="entry name" value="UBIQUITIN"/>
</dbReference>
<dbReference type="PhylomeDB" id="A7SCZ9"/>
<protein>
    <recommendedName>
        <fullName evidence="1">Ubiquitin-like domain-containing protein</fullName>
    </recommendedName>
</protein>
<dbReference type="PANTHER" id="PTHR46728:SF1">
    <property type="entry name" value="AN1-TYPE ZINC FINGER PROTEIN 4"/>
    <property type="match status" value="1"/>
</dbReference>